<dbReference type="InterPro" id="IPR030852">
    <property type="entry name" value="RcsF"/>
</dbReference>
<evidence type="ECO:0000313" key="2">
    <source>
        <dbReference type="Proteomes" id="UP000281474"/>
    </source>
</evidence>
<protein>
    <submittedName>
        <fullName evidence="1">Exopolysaccharide biosynthesis protein</fullName>
    </submittedName>
</protein>
<dbReference type="OrthoDB" id="6399623at2"/>
<name>A0A3L8PTJ3_9GAMM</name>
<dbReference type="AlphaFoldDB" id="A0A3L8PTJ3"/>
<accession>A0A3L8PTJ3</accession>
<organism evidence="1 2">
    <name type="scientific">Parashewanella curva</name>
    <dbReference type="NCBI Taxonomy" id="2338552"/>
    <lineage>
        <taxon>Bacteria</taxon>
        <taxon>Pseudomonadati</taxon>
        <taxon>Pseudomonadota</taxon>
        <taxon>Gammaproteobacteria</taxon>
        <taxon>Alteromonadales</taxon>
        <taxon>Shewanellaceae</taxon>
        <taxon>Parashewanella</taxon>
    </lineage>
</organism>
<dbReference type="Pfam" id="PF16358">
    <property type="entry name" value="RcsF"/>
    <property type="match status" value="1"/>
</dbReference>
<comment type="caution">
    <text evidence="1">The sequence shown here is derived from an EMBL/GenBank/DDBJ whole genome shotgun (WGS) entry which is preliminary data.</text>
</comment>
<sequence>MPIEVNMKKCIIFLPLYLAGCSGNYAFNSNISKDSIKEYFKAADVTLYDKAHPAPKSYQTIKIVNGEDCQQSSNNKIATEADARTDARRNAADIGANGFIVEHCVNLATPTPECLTQVVCTGKAIKVKQ</sequence>
<dbReference type="EMBL" id="QZEI01000058">
    <property type="protein sequence ID" value="RLV58720.1"/>
    <property type="molecule type" value="Genomic_DNA"/>
</dbReference>
<proteinExistence type="predicted"/>
<dbReference type="Proteomes" id="UP000281474">
    <property type="component" value="Unassembled WGS sequence"/>
</dbReference>
<reference evidence="1 2" key="1">
    <citation type="submission" date="2018-09" db="EMBL/GenBank/DDBJ databases">
        <title>Phylogeny of the Shewanellaceae, and recommendation for two new genera, Pseudoshewanella and Parashewanella.</title>
        <authorList>
            <person name="Wang G."/>
        </authorList>
    </citation>
    <scope>NUCLEOTIDE SEQUENCE [LARGE SCALE GENOMIC DNA]</scope>
    <source>
        <strain evidence="1 2">C51</strain>
    </source>
</reference>
<dbReference type="GO" id="GO:0035556">
    <property type="term" value="P:intracellular signal transduction"/>
    <property type="evidence" value="ECO:0007669"/>
    <property type="project" value="InterPro"/>
</dbReference>
<dbReference type="Gene3D" id="3.30.110.70">
    <property type="entry name" value="Hypothetical protein apc22750. Chain B"/>
    <property type="match status" value="1"/>
</dbReference>
<gene>
    <name evidence="1" type="ORF">D5018_15790</name>
</gene>
<keyword evidence="2" id="KW-1185">Reference proteome</keyword>
<dbReference type="GO" id="GO:0009279">
    <property type="term" value="C:cell outer membrane"/>
    <property type="evidence" value="ECO:0007669"/>
    <property type="project" value="InterPro"/>
</dbReference>
<evidence type="ECO:0000313" key="1">
    <source>
        <dbReference type="EMBL" id="RLV58720.1"/>
    </source>
</evidence>